<name>A0A0H5C1N8_CYBJN</name>
<dbReference type="AlphaFoldDB" id="A0A0H5C1N8"/>
<sequence length="462" mass="52200">MELENTICKPNYLLRVVLKQNRPLSDSPKRGLYTYGETIEGKLILTTFGMVSVRCLQVELQEASQHSGSASQAESQLKSEEDSITHLNLDADIPAHESFKEVQTVFPLENDIESSALDGDYEFGFALKIPDLINHDNDDIVTPSDQPSFYSDYQVSPICENDEQLFHLPLELLIPSNIQDDDCEDEDSLQAKYELWVTLREDESEEYGETSIPITIRVPGLSMEHHLYGPWPVQTSKVQSLKVPFVEQTDTRVCSWIQRALKKRCLDLKLVFHIEPATTTSTKNFKLYLHTTQGLDEGANVPSIYMRSSDLQLTQNIECIPKATTEETISRKTSSWHRSSQARELAWSMAEPLANDGVFKSRIDLSYLLSNIEVEEPQSSFHVQSTSQIYELSITLKFSASPDNLSYLLSNIEVEEPQSSFHVQSTSQIYELSITLKFSASPDSWIATSKKLHICTDVVLGS</sequence>
<gene>
    <name evidence="1" type="ORF">BN1211_1967</name>
</gene>
<dbReference type="Proteomes" id="UP000038830">
    <property type="component" value="Unassembled WGS sequence"/>
</dbReference>
<evidence type="ECO:0000313" key="2">
    <source>
        <dbReference type="Proteomes" id="UP000038830"/>
    </source>
</evidence>
<dbReference type="EMBL" id="CDQK01000002">
    <property type="protein sequence ID" value="CEP21770.1"/>
    <property type="molecule type" value="Genomic_DNA"/>
</dbReference>
<accession>A0A0H5C1N8</accession>
<organism evidence="1 2">
    <name type="scientific">Cyberlindnera jadinii (strain ATCC 18201 / CBS 1600 / BCRC 20928 / JCM 3617 / NBRC 0987 / NRRL Y-1542)</name>
    <name type="common">Torula yeast</name>
    <name type="synonym">Candida utilis</name>
    <dbReference type="NCBI Taxonomy" id="983966"/>
    <lineage>
        <taxon>Eukaryota</taxon>
        <taxon>Fungi</taxon>
        <taxon>Dikarya</taxon>
        <taxon>Ascomycota</taxon>
        <taxon>Saccharomycotina</taxon>
        <taxon>Saccharomycetes</taxon>
        <taxon>Phaffomycetales</taxon>
        <taxon>Phaffomycetaceae</taxon>
        <taxon>Cyberlindnera</taxon>
    </lineage>
</organism>
<reference evidence="2" key="1">
    <citation type="journal article" date="2015" name="J. Biotechnol.">
        <title>The structure of the Cyberlindnera jadinii genome and its relation to Candida utilis analyzed by the occurrence of single nucleotide polymorphisms.</title>
        <authorList>
            <person name="Rupp O."/>
            <person name="Brinkrolf K."/>
            <person name="Buerth C."/>
            <person name="Kunigo M."/>
            <person name="Schneider J."/>
            <person name="Jaenicke S."/>
            <person name="Goesmann A."/>
            <person name="Puehler A."/>
            <person name="Jaeger K.-E."/>
            <person name="Ernst J.F."/>
        </authorList>
    </citation>
    <scope>NUCLEOTIDE SEQUENCE [LARGE SCALE GENOMIC DNA]</scope>
    <source>
        <strain evidence="2">ATCC 18201 / CBS 1600 / BCRC 20928 / JCM 3617 / NBRC 0987 / NRRL Y-1542</strain>
    </source>
</reference>
<proteinExistence type="predicted"/>
<protein>
    <submittedName>
        <fullName evidence="1">Uncharacterized protein</fullName>
    </submittedName>
</protein>
<evidence type="ECO:0000313" key="1">
    <source>
        <dbReference type="EMBL" id="CEP21770.1"/>
    </source>
</evidence>